<feature type="binding site" evidence="6">
    <location>
        <position position="271"/>
    </location>
    <ligand>
        <name>Zn(2+)</name>
        <dbReference type="ChEBI" id="CHEBI:29105"/>
    </ligand>
</feature>
<comment type="caution">
    <text evidence="8">The sequence shown here is derived from an EMBL/GenBank/DDBJ whole genome shotgun (WGS) entry which is preliminary data.</text>
</comment>
<comment type="similarity">
    <text evidence="2">Belongs to the ADIPOR family.</text>
</comment>
<accession>A0A9P4MCV7</accession>
<feature type="binding site" evidence="6">
    <location>
        <position position="122"/>
    </location>
    <ligand>
        <name>Zn(2+)</name>
        <dbReference type="ChEBI" id="CHEBI:29105"/>
    </ligand>
</feature>
<dbReference type="PANTHER" id="PTHR20855:SF52">
    <property type="entry name" value="ADIPONECTIN RECEPTOR PROTEIN"/>
    <property type="match status" value="1"/>
</dbReference>
<dbReference type="Pfam" id="PF03006">
    <property type="entry name" value="HlyIII"/>
    <property type="match status" value="1"/>
</dbReference>
<keyword evidence="5 7" id="KW-0472">Membrane</keyword>
<reference evidence="8" key="1">
    <citation type="journal article" date="2020" name="Stud. Mycol.">
        <title>101 Dothideomycetes genomes: a test case for predicting lifestyles and emergence of pathogens.</title>
        <authorList>
            <person name="Haridas S."/>
            <person name="Albert R."/>
            <person name="Binder M."/>
            <person name="Bloem J."/>
            <person name="Labutti K."/>
            <person name="Salamov A."/>
            <person name="Andreopoulos B."/>
            <person name="Baker S."/>
            <person name="Barry K."/>
            <person name="Bills G."/>
            <person name="Bluhm B."/>
            <person name="Cannon C."/>
            <person name="Castanera R."/>
            <person name="Culley D."/>
            <person name="Daum C."/>
            <person name="Ezra D."/>
            <person name="Gonzalez J."/>
            <person name="Henrissat B."/>
            <person name="Kuo A."/>
            <person name="Liang C."/>
            <person name="Lipzen A."/>
            <person name="Lutzoni F."/>
            <person name="Magnuson J."/>
            <person name="Mondo S."/>
            <person name="Nolan M."/>
            <person name="Ohm R."/>
            <person name="Pangilinan J."/>
            <person name="Park H.-J."/>
            <person name="Ramirez L."/>
            <person name="Alfaro M."/>
            <person name="Sun H."/>
            <person name="Tritt A."/>
            <person name="Yoshinaga Y."/>
            <person name="Zwiers L.-H."/>
            <person name="Turgeon B."/>
            <person name="Goodwin S."/>
            <person name="Spatafora J."/>
            <person name="Crous P."/>
            <person name="Grigoriev I."/>
        </authorList>
    </citation>
    <scope>NUCLEOTIDE SEQUENCE</scope>
    <source>
        <strain evidence="8">CBS 133067</strain>
    </source>
</reference>
<dbReference type="GO" id="GO:0046872">
    <property type="term" value="F:metal ion binding"/>
    <property type="evidence" value="ECO:0007669"/>
    <property type="project" value="UniProtKB-KW"/>
</dbReference>
<dbReference type="GO" id="GO:0006882">
    <property type="term" value="P:intracellular zinc ion homeostasis"/>
    <property type="evidence" value="ECO:0007669"/>
    <property type="project" value="TreeGrafter"/>
</dbReference>
<gene>
    <name evidence="8" type="ORF">NA57DRAFT_32684</name>
</gene>
<keyword evidence="9" id="KW-1185">Reference proteome</keyword>
<feature type="transmembrane region" description="Helical" evidence="7">
    <location>
        <begin position="141"/>
        <end position="161"/>
    </location>
</feature>
<dbReference type="EMBL" id="ML978122">
    <property type="protein sequence ID" value="KAF2102837.1"/>
    <property type="molecule type" value="Genomic_DNA"/>
</dbReference>
<name>A0A9P4MCV7_9PEZI</name>
<sequence length="298" mass="34282">MPNSSLDEKRLEVLNETASRRSRLLLITELPEWYQRNDYMLTGYRPPTYSLSTCVTSLTYIHNETANIFSHLLPAIWTVGAQLLLWKAFWSNFPNADFREYGIFALNLFAATVCFSLSAGYHTVINHSERILDLSTRIDYVGILLMIVGNFISGIYVAFYCQPALQKTYWTMIVILSALTASMVLHPAYQHRRYRLIRLAAFVATGLSGFVPVIHAIRIHDPERLWKSGLAHYYSEGALFIFGAFLYGTHLPERLYPGTFDTWFHSHFLFHCFVVAAVAVHYRGAWIAFDWIYHTGQC</sequence>
<dbReference type="OrthoDB" id="529367at2759"/>
<evidence type="ECO:0000256" key="7">
    <source>
        <dbReference type="SAM" id="Phobius"/>
    </source>
</evidence>
<keyword evidence="3 7" id="KW-0812">Transmembrane</keyword>
<evidence type="ECO:0000256" key="3">
    <source>
        <dbReference type="ARBA" id="ARBA00022692"/>
    </source>
</evidence>
<feature type="transmembrane region" description="Helical" evidence="7">
    <location>
        <begin position="168"/>
        <end position="189"/>
    </location>
</feature>
<proteinExistence type="inferred from homology"/>
<evidence type="ECO:0000256" key="6">
    <source>
        <dbReference type="PIRSR" id="PIRSR604254-1"/>
    </source>
</evidence>
<dbReference type="PANTHER" id="PTHR20855">
    <property type="entry name" value="ADIPOR/PROGESTIN RECEPTOR-RELATED"/>
    <property type="match status" value="1"/>
</dbReference>
<keyword evidence="4 7" id="KW-1133">Transmembrane helix</keyword>
<organism evidence="8 9">
    <name type="scientific">Rhizodiscina lignyota</name>
    <dbReference type="NCBI Taxonomy" id="1504668"/>
    <lineage>
        <taxon>Eukaryota</taxon>
        <taxon>Fungi</taxon>
        <taxon>Dikarya</taxon>
        <taxon>Ascomycota</taxon>
        <taxon>Pezizomycotina</taxon>
        <taxon>Dothideomycetes</taxon>
        <taxon>Pleosporomycetidae</taxon>
        <taxon>Aulographales</taxon>
        <taxon>Rhizodiscinaceae</taxon>
        <taxon>Rhizodiscina</taxon>
    </lineage>
</organism>
<evidence type="ECO:0000313" key="9">
    <source>
        <dbReference type="Proteomes" id="UP000799772"/>
    </source>
</evidence>
<dbReference type="AlphaFoldDB" id="A0A9P4MCV7"/>
<keyword evidence="6" id="KW-0479">Metal-binding</keyword>
<evidence type="ECO:0000256" key="5">
    <source>
        <dbReference type="ARBA" id="ARBA00023136"/>
    </source>
</evidence>
<evidence type="ECO:0000313" key="8">
    <source>
        <dbReference type="EMBL" id="KAF2102837.1"/>
    </source>
</evidence>
<evidence type="ECO:0000256" key="2">
    <source>
        <dbReference type="ARBA" id="ARBA00007018"/>
    </source>
</evidence>
<dbReference type="InterPro" id="IPR004254">
    <property type="entry name" value="AdipoR/HlyIII-related"/>
</dbReference>
<evidence type="ECO:0000256" key="4">
    <source>
        <dbReference type="ARBA" id="ARBA00022989"/>
    </source>
</evidence>
<protein>
    <submittedName>
        <fullName evidence="8">HlyIII-domain-containing protein</fullName>
    </submittedName>
</protein>
<dbReference type="Proteomes" id="UP000799772">
    <property type="component" value="Unassembled WGS sequence"/>
</dbReference>
<feature type="transmembrane region" description="Helical" evidence="7">
    <location>
        <begin position="195"/>
        <end position="217"/>
    </location>
</feature>
<dbReference type="GO" id="GO:0016020">
    <property type="term" value="C:membrane"/>
    <property type="evidence" value="ECO:0007669"/>
    <property type="project" value="UniProtKB-SubCell"/>
</dbReference>
<evidence type="ECO:0000256" key="1">
    <source>
        <dbReference type="ARBA" id="ARBA00004141"/>
    </source>
</evidence>
<dbReference type="GO" id="GO:0038023">
    <property type="term" value="F:signaling receptor activity"/>
    <property type="evidence" value="ECO:0007669"/>
    <property type="project" value="TreeGrafter"/>
</dbReference>
<comment type="subcellular location">
    <subcellularLocation>
        <location evidence="1">Membrane</location>
        <topology evidence="1">Multi-pass membrane protein</topology>
    </subcellularLocation>
</comment>
<feature type="transmembrane region" description="Helical" evidence="7">
    <location>
        <begin position="68"/>
        <end position="89"/>
    </location>
</feature>
<feature type="transmembrane region" description="Helical" evidence="7">
    <location>
        <begin position="229"/>
        <end position="248"/>
    </location>
</feature>
<feature type="transmembrane region" description="Helical" evidence="7">
    <location>
        <begin position="268"/>
        <end position="293"/>
    </location>
</feature>
<keyword evidence="6" id="KW-0862">Zinc</keyword>
<feature type="transmembrane region" description="Helical" evidence="7">
    <location>
        <begin position="101"/>
        <end position="121"/>
    </location>
</feature>
<feature type="binding site" evidence="6">
    <location>
        <position position="267"/>
    </location>
    <ligand>
        <name>Zn(2+)</name>
        <dbReference type="ChEBI" id="CHEBI:29105"/>
    </ligand>
</feature>